<gene>
    <name evidence="1" type="ORF">CWR48_16560</name>
</gene>
<proteinExistence type="predicted"/>
<dbReference type="EMBL" id="PIOC01000025">
    <property type="protein sequence ID" value="RDW16493.1"/>
    <property type="molecule type" value="Genomic_DNA"/>
</dbReference>
<evidence type="ECO:0000313" key="1">
    <source>
        <dbReference type="EMBL" id="RDW16493.1"/>
    </source>
</evidence>
<dbReference type="AlphaFoldDB" id="A0A3D8PK80"/>
<dbReference type="Proteomes" id="UP000257143">
    <property type="component" value="Unassembled WGS sequence"/>
</dbReference>
<dbReference type="OrthoDB" id="2716151at2"/>
<reference evidence="2" key="1">
    <citation type="submission" date="2017-11" db="EMBL/GenBank/DDBJ databases">
        <authorList>
            <person name="Zhu W."/>
        </authorList>
    </citation>
    <scope>NUCLEOTIDE SEQUENCE [LARGE SCALE GENOMIC DNA]</scope>
    <source>
        <strain evidence="2">CAU 1183</strain>
    </source>
</reference>
<protein>
    <submittedName>
        <fullName evidence="1">DUF2642 domain-containing protein</fullName>
    </submittedName>
</protein>
<comment type="caution">
    <text evidence="1">The sequence shown here is derived from an EMBL/GenBank/DDBJ whole genome shotgun (WGS) entry which is preliminary data.</text>
</comment>
<accession>A0A3D8PK80</accession>
<sequence length="218" mass="25052">MDILNKYLQQVIEIEISGKKTHIGILLDIGSDVLVIFNGIDYIYVSNMHIQKVKQNVDEEITLEDKSNVHINDQISLRKVLTSAKGMFSEIFVTGQQSIHGYITSILNDYFVFYSPVYKTMYIPFRHLKWLIPYHDNQTPYSLEKEMLPVNPSALNVSRTLDIQIKKLIGQIVVIDLASTTDKIGQLKKIQGSYLELATARQDTVYVNLHHVQTIHFQ</sequence>
<name>A0A3D8PK80_9BACI</name>
<dbReference type="RefSeq" id="WP_115774447.1">
    <property type="nucleotide sequence ID" value="NZ_PIOC01000025.1"/>
</dbReference>
<evidence type="ECO:0000313" key="2">
    <source>
        <dbReference type="Proteomes" id="UP000257143"/>
    </source>
</evidence>
<organism evidence="1 2">
    <name type="scientific">Oceanobacillus arenosus</name>
    <dbReference type="NCBI Taxonomy" id="1229153"/>
    <lineage>
        <taxon>Bacteria</taxon>
        <taxon>Bacillati</taxon>
        <taxon>Bacillota</taxon>
        <taxon>Bacilli</taxon>
        <taxon>Bacillales</taxon>
        <taxon>Bacillaceae</taxon>
        <taxon>Oceanobacillus</taxon>
    </lineage>
</organism>
<keyword evidence="2" id="KW-1185">Reference proteome</keyword>